<sequence>MVVNARLASWAVAAEETPAKPTMRTLEEAIFFEQRTSAGFKGFGRRQKEEQKQGKGGSDTD</sequence>
<protein>
    <submittedName>
        <fullName evidence="2">Uncharacterized protein</fullName>
    </submittedName>
</protein>
<comment type="caution">
    <text evidence="2">The sequence shown here is derived from an EMBL/GenBank/DDBJ whole genome shotgun (WGS) entry which is preliminary data.</text>
</comment>
<organism evidence="2 3">
    <name type="scientific">Drechslerella dactyloides</name>
    <name type="common">Nematode-trapping fungus</name>
    <name type="synonym">Arthrobotrys dactyloides</name>
    <dbReference type="NCBI Taxonomy" id="74499"/>
    <lineage>
        <taxon>Eukaryota</taxon>
        <taxon>Fungi</taxon>
        <taxon>Dikarya</taxon>
        <taxon>Ascomycota</taxon>
        <taxon>Pezizomycotina</taxon>
        <taxon>Orbiliomycetes</taxon>
        <taxon>Orbiliales</taxon>
        <taxon>Orbiliaceae</taxon>
        <taxon>Drechslerella</taxon>
    </lineage>
</organism>
<accession>A0AAD6NFC5</accession>
<evidence type="ECO:0000313" key="3">
    <source>
        <dbReference type="Proteomes" id="UP001221413"/>
    </source>
</evidence>
<evidence type="ECO:0000256" key="1">
    <source>
        <dbReference type="SAM" id="MobiDB-lite"/>
    </source>
</evidence>
<evidence type="ECO:0000313" key="2">
    <source>
        <dbReference type="EMBL" id="KAJ6255982.1"/>
    </source>
</evidence>
<reference evidence="2" key="1">
    <citation type="submission" date="2023-01" db="EMBL/GenBank/DDBJ databases">
        <title>The chitinases involved in constricting ring structure development in the nematode-trapping fungus Drechslerella dactyloides.</title>
        <authorList>
            <person name="Wang R."/>
            <person name="Zhang L."/>
            <person name="Tang P."/>
            <person name="Li S."/>
            <person name="Liang L."/>
        </authorList>
    </citation>
    <scope>NUCLEOTIDE SEQUENCE</scope>
    <source>
        <strain evidence="2">YMF1.00031</strain>
    </source>
</reference>
<proteinExistence type="predicted"/>
<feature type="region of interest" description="Disordered" evidence="1">
    <location>
        <begin position="40"/>
        <end position="61"/>
    </location>
</feature>
<keyword evidence="3" id="KW-1185">Reference proteome</keyword>
<dbReference type="Proteomes" id="UP001221413">
    <property type="component" value="Unassembled WGS sequence"/>
</dbReference>
<dbReference type="AlphaFoldDB" id="A0AAD6NFC5"/>
<dbReference type="EMBL" id="JAQGDS010000016">
    <property type="protein sequence ID" value="KAJ6255982.1"/>
    <property type="molecule type" value="Genomic_DNA"/>
</dbReference>
<name>A0AAD6NFC5_DREDA</name>
<gene>
    <name evidence="2" type="ORF">Dda_9275</name>
</gene>